<keyword evidence="2" id="KW-1185">Reference proteome</keyword>
<name>A8ZYY9_DESOH</name>
<dbReference type="EMBL" id="CP000859">
    <property type="protein sequence ID" value="ABW68762.1"/>
    <property type="molecule type" value="Genomic_DNA"/>
</dbReference>
<dbReference type="OrthoDB" id="5405204at2"/>
<dbReference type="PROSITE" id="PS51257">
    <property type="entry name" value="PROKAR_LIPOPROTEIN"/>
    <property type="match status" value="1"/>
</dbReference>
<protein>
    <submittedName>
        <fullName evidence="1">Uncharacterized protein</fullName>
    </submittedName>
</protein>
<accession>A8ZYY9</accession>
<dbReference type="HOGENOM" id="CLU_838691_0_0_7"/>
<dbReference type="STRING" id="96561.Dole_2959"/>
<dbReference type="Proteomes" id="UP000008561">
    <property type="component" value="Chromosome"/>
</dbReference>
<reference evidence="1 2" key="1">
    <citation type="submission" date="2007-10" db="EMBL/GenBank/DDBJ databases">
        <title>Complete sequence of Desulfococcus oleovorans Hxd3.</title>
        <authorList>
            <consortium name="US DOE Joint Genome Institute"/>
            <person name="Copeland A."/>
            <person name="Lucas S."/>
            <person name="Lapidus A."/>
            <person name="Barry K."/>
            <person name="Glavina del Rio T."/>
            <person name="Dalin E."/>
            <person name="Tice H."/>
            <person name="Pitluck S."/>
            <person name="Kiss H."/>
            <person name="Brettin T."/>
            <person name="Bruce D."/>
            <person name="Detter J.C."/>
            <person name="Han C."/>
            <person name="Schmutz J."/>
            <person name="Larimer F."/>
            <person name="Land M."/>
            <person name="Hauser L."/>
            <person name="Kyrpides N."/>
            <person name="Kim E."/>
            <person name="Wawrik B."/>
            <person name="Richardson P."/>
        </authorList>
    </citation>
    <scope>NUCLEOTIDE SEQUENCE [LARGE SCALE GENOMIC DNA]</scope>
    <source>
        <strain evidence="2">DSM 6200 / JCM 39069 / Hxd3</strain>
    </source>
</reference>
<sequence length="331" mass="38015">MNRFRWSGRNFLTWLAVIVWAFLWQGCAHHLTLPDTPQTIYVAGEWPEDRVRQQAPVFMAYDYTDTNNRIGRPAIGGEGKDDDEVWIDTDHPAVYVMRRTFTTARATYTNLIYRVHFPRVPYFHLTAGNNVGLMVVVTLDEANRTVLVTTVHTCGCYKAFIPTDYLPADALPEGWDVNQRQSVYGEELPSRLAFTGVENPALLIHLRPEVHRVMDVEVVSADQLQGEAFLPLAMEVDAMDALDRLPSGDGTATSFYYAQGWRKGHVKGTIKPLEMMFMSLISLDLFVGSDKIYADPAIWDNPFYTSLKPWRRDDSDMWDFARFLDYWGWRL</sequence>
<evidence type="ECO:0000313" key="1">
    <source>
        <dbReference type="EMBL" id="ABW68762.1"/>
    </source>
</evidence>
<dbReference type="KEGG" id="dol:Dole_2959"/>
<dbReference type="AlphaFoldDB" id="A8ZYY9"/>
<dbReference type="eggNOG" id="ENOG502ZC1I">
    <property type="taxonomic scope" value="Bacteria"/>
</dbReference>
<dbReference type="RefSeq" id="WP_012176373.1">
    <property type="nucleotide sequence ID" value="NC_009943.1"/>
</dbReference>
<organism evidence="1 2">
    <name type="scientific">Desulfosudis oleivorans (strain DSM 6200 / JCM 39069 / Hxd3)</name>
    <name type="common">Desulfococcus oleovorans</name>
    <dbReference type="NCBI Taxonomy" id="96561"/>
    <lineage>
        <taxon>Bacteria</taxon>
        <taxon>Pseudomonadati</taxon>
        <taxon>Thermodesulfobacteriota</taxon>
        <taxon>Desulfobacteria</taxon>
        <taxon>Desulfobacterales</taxon>
        <taxon>Desulfosudaceae</taxon>
        <taxon>Desulfosudis</taxon>
    </lineage>
</organism>
<evidence type="ECO:0000313" key="2">
    <source>
        <dbReference type="Proteomes" id="UP000008561"/>
    </source>
</evidence>
<proteinExistence type="predicted"/>
<gene>
    <name evidence="1" type="ordered locus">Dole_2959</name>
</gene>